<protein>
    <submittedName>
        <fullName evidence="1">Uncharacterized protein</fullName>
    </submittedName>
</protein>
<evidence type="ECO:0000313" key="1">
    <source>
        <dbReference type="EMBL" id="SVC27077.1"/>
    </source>
</evidence>
<accession>A0A382KWF5</accession>
<dbReference type="Gene3D" id="3.40.630.10">
    <property type="entry name" value="Zn peptidases"/>
    <property type="match status" value="1"/>
</dbReference>
<sequence length="59" mass="6460">MTIKKVGLSPTIEIDLNSEGKHHGYIRIMFSSDRSAYGWIPVPIMSIKNGEGPCSLLIG</sequence>
<dbReference type="EMBL" id="UINC01082371">
    <property type="protein sequence ID" value="SVC27077.1"/>
    <property type="molecule type" value="Genomic_DNA"/>
</dbReference>
<dbReference type="AlphaFoldDB" id="A0A382KWF5"/>
<proteinExistence type="predicted"/>
<gene>
    <name evidence="1" type="ORF">METZ01_LOCUS279931</name>
</gene>
<organism evidence="1">
    <name type="scientific">marine metagenome</name>
    <dbReference type="NCBI Taxonomy" id="408172"/>
    <lineage>
        <taxon>unclassified sequences</taxon>
        <taxon>metagenomes</taxon>
        <taxon>ecological metagenomes</taxon>
    </lineage>
</organism>
<reference evidence="1" key="1">
    <citation type="submission" date="2018-05" db="EMBL/GenBank/DDBJ databases">
        <authorList>
            <person name="Lanie J.A."/>
            <person name="Ng W.-L."/>
            <person name="Kazmierczak K.M."/>
            <person name="Andrzejewski T.M."/>
            <person name="Davidsen T.M."/>
            <person name="Wayne K.J."/>
            <person name="Tettelin H."/>
            <person name="Glass J.I."/>
            <person name="Rusch D."/>
            <person name="Podicherti R."/>
            <person name="Tsui H.-C.T."/>
            <person name="Winkler M.E."/>
        </authorList>
    </citation>
    <scope>NUCLEOTIDE SEQUENCE</scope>
</reference>
<name>A0A382KWF5_9ZZZZ</name>
<feature type="non-terminal residue" evidence="1">
    <location>
        <position position="59"/>
    </location>
</feature>